<reference evidence="2 3" key="1">
    <citation type="submission" date="2019-06" db="EMBL/GenBank/DDBJ databases">
        <title>Sequencing the genomes of 1000 actinobacteria strains.</title>
        <authorList>
            <person name="Klenk H.-P."/>
        </authorList>
    </citation>
    <scope>NUCLEOTIDE SEQUENCE [LARGE SCALE GENOMIC DNA]</scope>
    <source>
        <strain evidence="2 3">DSM 18935</strain>
    </source>
</reference>
<organism evidence="2 3">
    <name type="scientific">Marihabitans asiaticum</name>
    <dbReference type="NCBI Taxonomy" id="415218"/>
    <lineage>
        <taxon>Bacteria</taxon>
        <taxon>Bacillati</taxon>
        <taxon>Actinomycetota</taxon>
        <taxon>Actinomycetes</taxon>
        <taxon>Micrococcales</taxon>
        <taxon>Intrasporangiaceae</taxon>
        <taxon>Marihabitans</taxon>
    </lineage>
</organism>
<feature type="transmembrane region" description="Helical" evidence="1">
    <location>
        <begin position="21"/>
        <end position="43"/>
    </location>
</feature>
<protein>
    <submittedName>
        <fullName evidence="2">Uncharacterized protein</fullName>
    </submittedName>
</protein>
<evidence type="ECO:0000313" key="2">
    <source>
        <dbReference type="EMBL" id="TWD14418.1"/>
    </source>
</evidence>
<dbReference type="Proteomes" id="UP000315628">
    <property type="component" value="Unassembled WGS sequence"/>
</dbReference>
<evidence type="ECO:0000313" key="3">
    <source>
        <dbReference type="Proteomes" id="UP000315628"/>
    </source>
</evidence>
<keyword evidence="1" id="KW-0472">Membrane</keyword>
<proteinExistence type="predicted"/>
<name>A0A560W9W9_9MICO</name>
<gene>
    <name evidence="2" type="ORF">FB557_1827</name>
</gene>
<keyword evidence="1" id="KW-0812">Transmembrane</keyword>
<dbReference type="EMBL" id="VIUW01000003">
    <property type="protein sequence ID" value="TWD14418.1"/>
    <property type="molecule type" value="Genomic_DNA"/>
</dbReference>
<keyword evidence="1" id="KW-1133">Transmembrane helix</keyword>
<comment type="caution">
    <text evidence="2">The sequence shown here is derived from an EMBL/GenBank/DDBJ whole genome shotgun (WGS) entry which is preliminary data.</text>
</comment>
<accession>A0A560W9W9</accession>
<dbReference type="AlphaFoldDB" id="A0A560W9W9"/>
<evidence type="ECO:0000256" key="1">
    <source>
        <dbReference type="SAM" id="Phobius"/>
    </source>
</evidence>
<keyword evidence="3" id="KW-1185">Reference proteome</keyword>
<dbReference type="RefSeq" id="WP_144857292.1">
    <property type="nucleotide sequence ID" value="NZ_BAAAYT010000005.1"/>
</dbReference>
<sequence>MAQGLPTSGLARWTGRPAGRALVVLLVLDAIFIAAHVFGYYGLNVLGPRWSISTDGGFPEIAGSASRRDLACPSRR</sequence>